<dbReference type="OrthoDB" id="77911at2759"/>
<dbReference type="InterPro" id="IPR046357">
    <property type="entry name" value="PPIase_dom_sf"/>
</dbReference>
<keyword evidence="1" id="KW-0413">Isomerase</keyword>
<dbReference type="SUPFAM" id="SSF54534">
    <property type="entry name" value="FKBP-like"/>
    <property type="match status" value="1"/>
</dbReference>
<dbReference type="InterPro" id="IPR001179">
    <property type="entry name" value="PPIase_FKBP_dom"/>
</dbReference>
<evidence type="ECO:0000313" key="4">
    <source>
        <dbReference type="EMBL" id="OEU11700.1"/>
    </source>
</evidence>
<accession>A0A1E7F0A9</accession>
<dbReference type="InParanoid" id="A0A1E7F0A9"/>
<feature type="chain" id="PRO_5009192475" description="peptidylprolyl isomerase" evidence="2">
    <location>
        <begin position="24"/>
        <end position="229"/>
    </location>
</feature>
<keyword evidence="5" id="KW-1185">Reference proteome</keyword>
<name>A0A1E7F0A9_9STRA</name>
<keyword evidence="1" id="KW-0697">Rotamase</keyword>
<evidence type="ECO:0000313" key="5">
    <source>
        <dbReference type="Proteomes" id="UP000095751"/>
    </source>
</evidence>
<proteinExistence type="predicted"/>
<feature type="signal peptide" evidence="2">
    <location>
        <begin position="1"/>
        <end position="23"/>
    </location>
</feature>
<gene>
    <name evidence="4" type="ORF">FRACYDRAFT_270657</name>
</gene>
<evidence type="ECO:0000256" key="2">
    <source>
        <dbReference type="SAM" id="SignalP"/>
    </source>
</evidence>
<dbReference type="PROSITE" id="PS50059">
    <property type="entry name" value="FKBP_PPIASE"/>
    <property type="match status" value="1"/>
</dbReference>
<feature type="domain" description="PPIase FKBP-type" evidence="3">
    <location>
        <begin position="98"/>
        <end position="219"/>
    </location>
</feature>
<organism evidence="4 5">
    <name type="scientific">Fragilariopsis cylindrus CCMP1102</name>
    <dbReference type="NCBI Taxonomy" id="635003"/>
    <lineage>
        <taxon>Eukaryota</taxon>
        <taxon>Sar</taxon>
        <taxon>Stramenopiles</taxon>
        <taxon>Ochrophyta</taxon>
        <taxon>Bacillariophyta</taxon>
        <taxon>Bacillariophyceae</taxon>
        <taxon>Bacillariophycidae</taxon>
        <taxon>Bacillariales</taxon>
        <taxon>Bacillariaceae</taxon>
        <taxon>Fragilariopsis</taxon>
    </lineage>
</organism>
<evidence type="ECO:0000256" key="1">
    <source>
        <dbReference type="PROSITE-ProRule" id="PRU00277"/>
    </source>
</evidence>
<dbReference type="AlphaFoldDB" id="A0A1E7F0A9"/>
<comment type="catalytic activity">
    <reaction evidence="1">
        <text>[protein]-peptidylproline (omega=180) = [protein]-peptidylproline (omega=0)</text>
        <dbReference type="Rhea" id="RHEA:16237"/>
        <dbReference type="Rhea" id="RHEA-COMP:10747"/>
        <dbReference type="Rhea" id="RHEA-COMP:10748"/>
        <dbReference type="ChEBI" id="CHEBI:83833"/>
        <dbReference type="ChEBI" id="CHEBI:83834"/>
        <dbReference type="EC" id="5.2.1.8"/>
    </reaction>
</comment>
<dbReference type="KEGG" id="fcy:FRACYDRAFT_270657"/>
<reference evidence="4 5" key="1">
    <citation type="submission" date="2016-09" db="EMBL/GenBank/DDBJ databases">
        <title>Extensive genetic diversity and differential bi-allelic expression allows diatom success in the polar Southern Ocean.</title>
        <authorList>
            <consortium name="DOE Joint Genome Institute"/>
            <person name="Mock T."/>
            <person name="Otillar R.P."/>
            <person name="Strauss J."/>
            <person name="Dupont C."/>
            <person name="Frickenhaus S."/>
            <person name="Maumus F."/>
            <person name="Mcmullan M."/>
            <person name="Sanges R."/>
            <person name="Schmutz J."/>
            <person name="Toseland A."/>
            <person name="Valas R."/>
            <person name="Veluchamy A."/>
            <person name="Ward B.J."/>
            <person name="Allen A."/>
            <person name="Barry K."/>
            <person name="Falciatore A."/>
            <person name="Ferrante M."/>
            <person name="Fortunato A.E."/>
            <person name="Gloeckner G."/>
            <person name="Gruber A."/>
            <person name="Hipkin R."/>
            <person name="Janech M."/>
            <person name="Kroth P."/>
            <person name="Leese F."/>
            <person name="Lindquist E."/>
            <person name="Lyon B.R."/>
            <person name="Martin J."/>
            <person name="Mayer C."/>
            <person name="Parker M."/>
            <person name="Quesneville H."/>
            <person name="Raymond J."/>
            <person name="Uhlig C."/>
            <person name="Valentin K.U."/>
            <person name="Worden A.Z."/>
            <person name="Armbrust E.V."/>
            <person name="Bowler C."/>
            <person name="Green B."/>
            <person name="Moulton V."/>
            <person name="Van Oosterhout C."/>
            <person name="Grigoriev I."/>
        </authorList>
    </citation>
    <scope>NUCLEOTIDE SEQUENCE [LARGE SCALE GENOMIC DNA]</scope>
    <source>
        <strain evidence="4 5">CCMP1102</strain>
    </source>
</reference>
<dbReference type="GO" id="GO:0003755">
    <property type="term" value="F:peptidyl-prolyl cis-trans isomerase activity"/>
    <property type="evidence" value="ECO:0007669"/>
    <property type="project" value="UniProtKB-KW"/>
</dbReference>
<dbReference type="EMBL" id="KV784366">
    <property type="protein sequence ID" value="OEU11700.1"/>
    <property type="molecule type" value="Genomic_DNA"/>
</dbReference>
<keyword evidence="2" id="KW-0732">Signal</keyword>
<dbReference type="EC" id="5.2.1.8" evidence="1"/>
<protein>
    <recommendedName>
        <fullName evidence="1">peptidylprolyl isomerase</fullName>
        <ecNumber evidence="1">5.2.1.8</ecNumber>
    </recommendedName>
</protein>
<dbReference type="Proteomes" id="UP000095751">
    <property type="component" value="Unassembled WGS sequence"/>
</dbReference>
<dbReference type="Gene3D" id="3.10.50.40">
    <property type="match status" value="1"/>
</dbReference>
<dbReference type="Pfam" id="PF00254">
    <property type="entry name" value="FKBP_C"/>
    <property type="match status" value="1"/>
</dbReference>
<sequence>MTIHTRILLAVTSFLYLGEAVTALHMQMEQRRDFLTRVAITPAVIGIYSAFTSAPLLLGNTNNNIANAADLVFYSSSSGKSFQYADAKLGEGDPKKMGDPVVINYVMSSTGLANGVKIYSTADSGIPYQWVLGDRSTIAGLEQAIAGGDGVPPMLPGGIRRVIINASGGNNNLGYDVKECGPGPVPRGDTYNRFKNTFCNPTRPDTPELVLDVKLLLPSQISTYLLTDE</sequence>
<evidence type="ECO:0000259" key="3">
    <source>
        <dbReference type="PROSITE" id="PS50059"/>
    </source>
</evidence>